<evidence type="ECO:0000313" key="8">
    <source>
        <dbReference type="EMBL" id="PNY28882.1"/>
    </source>
</evidence>
<evidence type="ECO:0000256" key="1">
    <source>
        <dbReference type="ARBA" id="ARBA00004173"/>
    </source>
</evidence>
<dbReference type="PANTHER" id="PTHR13477:SF0">
    <property type="entry name" value="LARGE RIBOSOMAL SUBUNIT PROTEIN ML49"/>
    <property type="match status" value="1"/>
</dbReference>
<proteinExistence type="inferred from homology"/>
<keyword evidence="4" id="KW-0496">Mitochondrion</keyword>
<keyword evidence="3" id="KW-0689">Ribosomal protein</keyword>
<dbReference type="PANTHER" id="PTHR13477">
    <property type="entry name" value="MITOCHONDRIAL 39S RIBOSOMAL PROTEIN L49"/>
    <property type="match status" value="1"/>
</dbReference>
<reference evidence="8 9" key="1">
    <citation type="submission" date="2017-08" db="EMBL/GenBank/DDBJ databases">
        <title>Harnessing the power of phylogenomics to disentangle the directionality and signatures of interkingdom host jumping in the parasitic fungal genus Tolypocladium.</title>
        <authorList>
            <person name="Quandt C.A."/>
            <person name="Patterson W."/>
            <person name="Spatafora J.W."/>
        </authorList>
    </citation>
    <scope>NUCLEOTIDE SEQUENCE [LARGE SCALE GENOMIC DNA]</scope>
    <source>
        <strain evidence="8 9">CBS 113982</strain>
    </source>
</reference>
<accession>A0A2K3QMW8</accession>
<evidence type="ECO:0000256" key="6">
    <source>
        <dbReference type="ARBA" id="ARBA00035191"/>
    </source>
</evidence>
<sequence length="156" mass="17654">MNHFLPRALCQGRAALFHSAAPRHNPIIFSSRLPILHVAAFSQAAQQPPKSGQQTHSQPPIPPPSKSPEELASLSYIVRRTPSTQLPIYRRWMSGGNRQVVLIKKIDGDRRKMLEDIVESLGIGREDIRINPTTQHIELKGNHFDKARSWLLQRGF</sequence>
<dbReference type="Pfam" id="PF05046">
    <property type="entry name" value="Img2"/>
    <property type="match status" value="1"/>
</dbReference>
<dbReference type="OrthoDB" id="4921254at2759"/>
<comment type="subcellular location">
    <subcellularLocation>
        <location evidence="1">Mitochondrion</location>
    </subcellularLocation>
</comment>
<comment type="similarity">
    <text evidence="2">Belongs to the mitochondrion-specific ribosomal protein mL49 family.</text>
</comment>
<protein>
    <recommendedName>
        <fullName evidence="6">Large ribosomal subunit protein mL49</fullName>
    </recommendedName>
</protein>
<comment type="caution">
    <text evidence="8">The sequence shown here is derived from an EMBL/GenBank/DDBJ whole genome shotgun (WGS) entry which is preliminary data.</text>
</comment>
<organism evidence="8 9">
    <name type="scientific">Tolypocladium capitatum</name>
    <dbReference type="NCBI Taxonomy" id="45235"/>
    <lineage>
        <taxon>Eukaryota</taxon>
        <taxon>Fungi</taxon>
        <taxon>Dikarya</taxon>
        <taxon>Ascomycota</taxon>
        <taxon>Pezizomycotina</taxon>
        <taxon>Sordariomycetes</taxon>
        <taxon>Hypocreomycetidae</taxon>
        <taxon>Hypocreales</taxon>
        <taxon>Ophiocordycipitaceae</taxon>
        <taxon>Tolypocladium</taxon>
    </lineage>
</organism>
<evidence type="ECO:0000256" key="3">
    <source>
        <dbReference type="ARBA" id="ARBA00022980"/>
    </source>
</evidence>
<feature type="region of interest" description="Disordered" evidence="7">
    <location>
        <begin position="43"/>
        <end position="69"/>
    </location>
</feature>
<dbReference type="GO" id="GO:0003735">
    <property type="term" value="F:structural constituent of ribosome"/>
    <property type="evidence" value="ECO:0007669"/>
    <property type="project" value="InterPro"/>
</dbReference>
<feature type="compositionally biased region" description="Polar residues" evidence="7">
    <location>
        <begin position="43"/>
        <end position="56"/>
    </location>
</feature>
<keyword evidence="5" id="KW-0687">Ribonucleoprotein</keyword>
<gene>
    <name evidence="8" type="ORF">TCAP_01199</name>
</gene>
<dbReference type="STRING" id="45235.A0A2K3QMW8"/>
<dbReference type="GO" id="GO:0006412">
    <property type="term" value="P:translation"/>
    <property type="evidence" value="ECO:0007669"/>
    <property type="project" value="InterPro"/>
</dbReference>
<evidence type="ECO:0000256" key="4">
    <source>
        <dbReference type="ARBA" id="ARBA00023128"/>
    </source>
</evidence>
<evidence type="ECO:0000256" key="7">
    <source>
        <dbReference type="SAM" id="MobiDB-lite"/>
    </source>
</evidence>
<dbReference type="Proteomes" id="UP000236621">
    <property type="component" value="Unassembled WGS sequence"/>
</dbReference>
<name>A0A2K3QMW8_9HYPO</name>
<dbReference type="AlphaFoldDB" id="A0A2K3QMW8"/>
<dbReference type="EMBL" id="NRSZ01000198">
    <property type="protein sequence ID" value="PNY28882.1"/>
    <property type="molecule type" value="Genomic_DNA"/>
</dbReference>
<dbReference type="InterPro" id="IPR007740">
    <property type="entry name" value="Ribosomal_mL49"/>
</dbReference>
<keyword evidence="9" id="KW-1185">Reference proteome</keyword>
<evidence type="ECO:0000313" key="9">
    <source>
        <dbReference type="Proteomes" id="UP000236621"/>
    </source>
</evidence>
<dbReference type="Gene3D" id="3.30.780.10">
    <property type="entry name" value="SUI1-like domain"/>
    <property type="match status" value="1"/>
</dbReference>
<dbReference type="GO" id="GO:0005762">
    <property type="term" value="C:mitochondrial large ribosomal subunit"/>
    <property type="evidence" value="ECO:0007669"/>
    <property type="project" value="TreeGrafter"/>
</dbReference>
<evidence type="ECO:0000256" key="5">
    <source>
        <dbReference type="ARBA" id="ARBA00023274"/>
    </source>
</evidence>
<evidence type="ECO:0000256" key="2">
    <source>
        <dbReference type="ARBA" id="ARBA00005677"/>
    </source>
</evidence>